<keyword evidence="2" id="KW-1185">Reference proteome</keyword>
<reference evidence="1 2" key="1">
    <citation type="journal article" date="2020" name="Fungal Divers.">
        <title>Resolving the Mortierellaceae phylogeny through synthesis of multi-gene phylogenetics and phylogenomics.</title>
        <authorList>
            <person name="Vandepol N."/>
            <person name="Liber J."/>
            <person name="Desiro A."/>
            <person name="Na H."/>
            <person name="Kennedy M."/>
            <person name="Barry K."/>
            <person name="Grigoriev I.V."/>
            <person name="Miller A.N."/>
            <person name="O'Donnell K."/>
            <person name="Stajich J.E."/>
            <person name="Bonito G."/>
        </authorList>
    </citation>
    <scope>NUCLEOTIDE SEQUENCE [LARGE SCALE GENOMIC DNA]</scope>
    <source>
        <strain evidence="1 2">AD045</strain>
    </source>
</reference>
<evidence type="ECO:0008006" key="3">
    <source>
        <dbReference type="Google" id="ProtNLM"/>
    </source>
</evidence>
<accession>A0ABQ7KIY1</accession>
<sequence length="430" mass="49184">MPPRQSETFFRLPELTALVAGQLTGPELYSAIQVSQQWNTALIPFLWHTIDTDLYGWPSILRSHDSCQLNDHSKGEDWIRLVFKKYGAFISCLRTRWKIIINVAFSESACTQLTTLSTFKLEQSHTFQEETELLRALTASLEETFGNLLLAFQPAFRTDYPIISPLFVGMMEPSKARFRTLDHQRQNWIAAQSLWLLILQNPGLHTIRLDWELKDMCSLTSLDFLYDGILRMLPNLVFLESHTIPMDLERLLACVPSLQSYRTLHPVDMESFISSGGGTEYGQFRELEILGVLTPQSLARLLRKFPNLQHLQFEALQVSNVVYSGGKVNNGEAEGESEGLWSACQGLETLRGQIVGVDRLSYLQQLTLNRLQLLRTTEGKMSERELATVNRQREIHEQQREIFKKLSVLKHLKVWTGSAVDVEGVEDVWV</sequence>
<dbReference type="EMBL" id="JAAAIM010000002">
    <property type="protein sequence ID" value="KAG0298931.1"/>
    <property type="molecule type" value="Genomic_DNA"/>
</dbReference>
<organism evidence="1 2">
    <name type="scientific">Linnemannia gamsii</name>
    <dbReference type="NCBI Taxonomy" id="64522"/>
    <lineage>
        <taxon>Eukaryota</taxon>
        <taxon>Fungi</taxon>
        <taxon>Fungi incertae sedis</taxon>
        <taxon>Mucoromycota</taxon>
        <taxon>Mortierellomycotina</taxon>
        <taxon>Mortierellomycetes</taxon>
        <taxon>Mortierellales</taxon>
        <taxon>Mortierellaceae</taxon>
        <taxon>Linnemannia</taxon>
    </lineage>
</organism>
<comment type="caution">
    <text evidence="1">The sequence shown here is derived from an EMBL/GenBank/DDBJ whole genome shotgun (WGS) entry which is preliminary data.</text>
</comment>
<evidence type="ECO:0000313" key="1">
    <source>
        <dbReference type="EMBL" id="KAG0298931.1"/>
    </source>
</evidence>
<proteinExistence type="predicted"/>
<evidence type="ECO:0000313" key="2">
    <source>
        <dbReference type="Proteomes" id="UP001194696"/>
    </source>
</evidence>
<gene>
    <name evidence="1" type="ORF">BGZ96_004238</name>
</gene>
<name>A0ABQ7KIY1_9FUNG</name>
<protein>
    <recommendedName>
        <fullName evidence="3">F-box domain-containing protein</fullName>
    </recommendedName>
</protein>
<dbReference type="Proteomes" id="UP001194696">
    <property type="component" value="Unassembled WGS sequence"/>
</dbReference>